<evidence type="ECO:0000256" key="5">
    <source>
        <dbReference type="ARBA" id="ARBA00023239"/>
    </source>
</evidence>
<keyword evidence="3" id="KW-0210">Decarboxylase</keyword>
<comment type="pathway">
    <text evidence="1">Pyrimidine metabolism; UMP biosynthesis via de novo pathway; UMP from orotate: step 2/2.</text>
</comment>
<dbReference type="GO" id="GO:0006207">
    <property type="term" value="P:'de novo' pyrimidine nucleobase biosynthetic process"/>
    <property type="evidence" value="ECO:0007669"/>
    <property type="project" value="InterPro"/>
</dbReference>
<organism evidence="9 10">
    <name type="scientific">Leucobacter denitrificans</name>
    <dbReference type="NCBI Taxonomy" id="683042"/>
    <lineage>
        <taxon>Bacteria</taxon>
        <taxon>Bacillati</taxon>
        <taxon>Actinomycetota</taxon>
        <taxon>Actinomycetes</taxon>
        <taxon>Micrococcales</taxon>
        <taxon>Microbacteriaceae</taxon>
        <taxon>Leucobacter</taxon>
    </lineage>
</organism>
<dbReference type="KEGG" id="ldn:H9L06_01770"/>
<dbReference type="InterPro" id="IPR013785">
    <property type="entry name" value="Aldolase_TIM"/>
</dbReference>
<dbReference type="Pfam" id="PF00215">
    <property type="entry name" value="OMPdecase"/>
    <property type="match status" value="1"/>
</dbReference>
<evidence type="ECO:0000256" key="2">
    <source>
        <dbReference type="ARBA" id="ARBA00008847"/>
    </source>
</evidence>
<name>A0A7G9S5K1_9MICO</name>
<evidence type="ECO:0000256" key="7">
    <source>
        <dbReference type="NCBIfam" id="TIGR02127"/>
    </source>
</evidence>
<dbReference type="Gene3D" id="3.20.20.70">
    <property type="entry name" value="Aldolase class I"/>
    <property type="match status" value="1"/>
</dbReference>
<dbReference type="GO" id="GO:0004590">
    <property type="term" value="F:orotidine-5'-phosphate decarboxylase activity"/>
    <property type="evidence" value="ECO:0007669"/>
    <property type="project" value="UniProtKB-UniRule"/>
</dbReference>
<dbReference type="NCBIfam" id="TIGR02127">
    <property type="entry name" value="pyrF_sub2"/>
    <property type="match status" value="1"/>
</dbReference>
<evidence type="ECO:0000259" key="8">
    <source>
        <dbReference type="SMART" id="SM00934"/>
    </source>
</evidence>
<evidence type="ECO:0000256" key="1">
    <source>
        <dbReference type="ARBA" id="ARBA00004861"/>
    </source>
</evidence>
<evidence type="ECO:0000313" key="10">
    <source>
        <dbReference type="Proteomes" id="UP000515934"/>
    </source>
</evidence>
<evidence type="ECO:0000313" key="9">
    <source>
        <dbReference type="EMBL" id="QNN63126.1"/>
    </source>
</evidence>
<reference evidence="9 10" key="1">
    <citation type="submission" date="2020-08" db="EMBL/GenBank/DDBJ databases">
        <title>Genome sequence of Leucobacter denitrificans KACC 14055T.</title>
        <authorList>
            <person name="Hyun D.-W."/>
            <person name="Bae J.-W."/>
        </authorList>
    </citation>
    <scope>NUCLEOTIDE SEQUENCE [LARGE SCALE GENOMIC DNA]</scope>
    <source>
        <strain evidence="9 10">KACC 14055</strain>
    </source>
</reference>
<dbReference type="InterPro" id="IPR001754">
    <property type="entry name" value="OMPdeCOase_dom"/>
</dbReference>
<feature type="domain" description="Orotidine 5'-phosphate decarboxylase" evidence="8">
    <location>
        <begin position="40"/>
        <end position="293"/>
    </location>
</feature>
<comment type="similarity">
    <text evidence="2">Belongs to the OMP decarboxylase family. Type 2 subfamily.</text>
</comment>
<dbReference type="GO" id="GO:0044205">
    <property type="term" value="P:'de novo' UMP biosynthetic process"/>
    <property type="evidence" value="ECO:0007669"/>
    <property type="project" value="UniProtKB-UniPathway"/>
</dbReference>
<sequence>MRQIDRLPYRRQFRSDVSADEVSAQSFGARLAAEFAAGRHLCAGIDPHRELLVDWGLEDSADGAERMGREVVAAAVGVAACVKPQISFFERFGSAGFVALERVLADARAAEVLVIGDVKRGDIGSTFSAYAEAWLAPGSPLEVDAMTVAPYMGFETLKGAFPFVREHGKGMFVLAATSNPEARPVQTATSEQGVTLAQTMVSHANAWNAREHGSDSVGSIGVVLGATLNLQEFGIDVSRRVEPSLPVLAPGFGHQGARVEDIAKIYGGIGDAVLASESRSILAGGGEHLAARIQHRANLITQALEETR</sequence>
<dbReference type="EC" id="4.1.1.23" evidence="7"/>
<dbReference type="PANTHER" id="PTHR43375:SF1">
    <property type="entry name" value="OROTIDINE 5'-PHOSPHATE DECARBOXYLASE"/>
    <property type="match status" value="1"/>
</dbReference>
<keyword evidence="4" id="KW-0665">Pyrimidine biosynthesis</keyword>
<dbReference type="SUPFAM" id="SSF51366">
    <property type="entry name" value="Ribulose-phoshate binding barrel"/>
    <property type="match status" value="1"/>
</dbReference>
<keyword evidence="5 9" id="KW-0456">Lyase</keyword>
<dbReference type="PANTHER" id="PTHR43375">
    <property type="entry name" value="OROTIDINE 5'-PHOSPHATE DECARBOXYLASE"/>
    <property type="match status" value="1"/>
</dbReference>
<dbReference type="EMBL" id="CP060716">
    <property type="protein sequence ID" value="QNN63126.1"/>
    <property type="molecule type" value="Genomic_DNA"/>
</dbReference>
<comment type="catalytic activity">
    <reaction evidence="6">
        <text>orotidine 5'-phosphate + H(+) = UMP + CO2</text>
        <dbReference type="Rhea" id="RHEA:11596"/>
        <dbReference type="ChEBI" id="CHEBI:15378"/>
        <dbReference type="ChEBI" id="CHEBI:16526"/>
        <dbReference type="ChEBI" id="CHEBI:57538"/>
        <dbReference type="ChEBI" id="CHEBI:57865"/>
        <dbReference type="EC" id="4.1.1.23"/>
    </reaction>
</comment>
<evidence type="ECO:0000256" key="6">
    <source>
        <dbReference type="ARBA" id="ARBA00049157"/>
    </source>
</evidence>
<dbReference type="SMART" id="SM00934">
    <property type="entry name" value="OMPdecase"/>
    <property type="match status" value="1"/>
</dbReference>
<dbReference type="InterPro" id="IPR011060">
    <property type="entry name" value="RibuloseP-bd_barrel"/>
</dbReference>
<evidence type="ECO:0000256" key="4">
    <source>
        <dbReference type="ARBA" id="ARBA00022975"/>
    </source>
</evidence>
<proteinExistence type="inferred from homology"/>
<dbReference type="Proteomes" id="UP000515934">
    <property type="component" value="Chromosome"/>
</dbReference>
<dbReference type="UniPathway" id="UPA00070">
    <property type="reaction ID" value="UER00120"/>
</dbReference>
<gene>
    <name evidence="9" type="primary">pyrF</name>
    <name evidence="9" type="ORF">H9L06_01770</name>
</gene>
<dbReference type="CDD" id="cd04725">
    <property type="entry name" value="OMP_decarboxylase_like"/>
    <property type="match status" value="1"/>
</dbReference>
<dbReference type="AlphaFoldDB" id="A0A7G9S5K1"/>
<protein>
    <recommendedName>
        <fullName evidence="7">Orotidine-5'-phosphate decarboxylase</fullName>
        <ecNumber evidence="7">4.1.1.23</ecNumber>
    </recommendedName>
</protein>
<keyword evidence="10" id="KW-1185">Reference proteome</keyword>
<accession>A0A7G9S5K1</accession>
<evidence type="ECO:0000256" key="3">
    <source>
        <dbReference type="ARBA" id="ARBA00022793"/>
    </source>
</evidence>
<dbReference type="InterPro" id="IPR011995">
    <property type="entry name" value="OMPdecase_type-2"/>
</dbReference>